<evidence type="ECO:0000259" key="4">
    <source>
        <dbReference type="Pfam" id="PF08242"/>
    </source>
</evidence>
<dbReference type="InterPro" id="IPR019734">
    <property type="entry name" value="TPR_rpt"/>
</dbReference>
<feature type="repeat" description="TPR" evidence="3">
    <location>
        <begin position="54"/>
        <end position="87"/>
    </location>
</feature>
<dbReference type="Gene3D" id="1.25.40.10">
    <property type="entry name" value="Tetratricopeptide repeat domain"/>
    <property type="match status" value="2"/>
</dbReference>
<protein>
    <recommendedName>
        <fullName evidence="4">Methyltransferase type 12 domain-containing protein</fullName>
    </recommendedName>
</protein>
<dbReference type="Proteomes" id="UP000245048">
    <property type="component" value="Unassembled WGS sequence"/>
</dbReference>
<dbReference type="PROSITE" id="PS50005">
    <property type="entry name" value="TPR"/>
    <property type="match status" value="2"/>
</dbReference>
<dbReference type="CDD" id="cd02440">
    <property type="entry name" value="AdoMet_MTases"/>
    <property type="match status" value="1"/>
</dbReference>
<evidence type="ECO:0000256" key="2">
    <source>
        <dbReference type="ARBA" id="ARBA00022803"/>
    </source>
</evidence>
<dbReference type="PANTHER" id="PTHR45586:SF1">
    <property type="entry name" value="LIPOPOLYSACCHARIDE ASSEMBLY PROTEIN B"/>
    <property type="match status" value="1"/>
</dbReference>
<evidence type="ECO:0000313" key="5">
    <source>
        <dbReference type="EMBL" id="PWC29676.1"/>
    </source>
</evidence>
<gene>
    <name evidence="5" type="ORF">CR165_07010</name>
</gene>
<reference evidence="6" key="1">
    <citation type="submission" date="2017-10" db="EMBL/GenBank/DDBJ databases">
        <authorList>
            <person name="Toshchakov S.V."/>
            <person name="Goeva M.A."/>
        </authorList>
    </citation>
    <scope>NUCLEOTIDE SEQUENCE [LARGE SCALE GENOMIC DNA]</scope>
    <source>
        <strain evidence="6">JR1/69-1-13</strain>
    </source>
</reference>
<dbReference type="Pfam" id="PF13432">
    <property type="entry name" value="TPR_16"/>
    <property type="match status" value="2"/>
</dbReference>
<dbReference type="Pfam" id="PF08242">
    <property type="entry name" value="Methyltransf_12"/>
    <property type="match status" value="1"/>
</dbReference>
<dbReference type="Gene3D" id="3.40.50.150">
    <property type="entry name" value="Vaccinia Virus protein VP39"/>
    <property type="match status" value="1"/>
</dbReference>
<dbReference type="SUPFAM" id="SSF53335">
    <property type="entry name" value="S-adenosyl-L-methionine-dependent methyltransferases"/>
    <property type="match status" value="1"/>
</dbReference>
<name>A0A2U1V715_9PROT</name>
<keyword evidence="6" id="KW-1185">Reference proteome</keyword>
<comment type="caution">
    <text evidence="5">The sequence shown here is derived from an EMBL/GenBank/DDBJ whole genome shotgun (WGS) entry which is preliminary data.</text>
</comment>
<keyword evidence="1" id="KW-0677">Repeat</keyword>
<evidence type="ECO:0000256" key="1">
    <source>
        <dbReference type="ARBA" id="ARBA00022737"/>
    </source>
</evidence>
<dbReference type="SUPFAM" id="SSF48452">
    <property type="entry name" value="TPR-like"/>
    <property type="match status" value="1"/>
</dbReference>
<dbReference type="PANTHER" id="PTHR45586">
    <property type="entry name" value="TPR REPEAT-CONTAINING PROTEIN PA4667"/>
    <property type="match status" value="1"/>
</dbReference>
<dbReference type="InterPro" id="IPR013217">
    <property type="entry name" value="Methyltransf_12"/>
</dbReference>
<dbReference type="EMBL" id="PDOA01000003">
    <property type="protein sequence ID" value="PWC29676.1"/>
    <property type="molecule type" value="Genomic_DNA"/>
</dbReference>
<dbReference type="SMART" id="SM00028">
    <property type="entry name" value="TPR"/>
    <property type="match status" value="5"/>
</dbReference>
<feature type="domain" description="Methyltransferase type 12" evidence="4">
    <location>
        <begin position="260"/>
        <end position="349"/>
    </location>
</feature>
<organism evidence="5 6">
    <name type="scientific">Teichococcus aestuarii</name>
    <dbReference type="NCBI Taxonomy" id="568898"/>
    <lineage>
        <taxon>Bacteria</taxon>
        <taxon>Pseudomonadati</taxon>
        <taxon>Pseudomonadota</taxon>
        <taxon>Alphaproteobacteria</taxon>
        <taxon>Acetobacterales</taxon>
        <taxon>Roseomonadaceae</taxon>
        <taxon>Roseomonas</taxon>
    </lineage>
</organism>
<dbReference type="InterPro" id="IPR011990">
    <property type="entry name" value="TPR-like_helical_dom_sf"/>
</dbReference>
<evidence type="ECO:0000313" key="6">
    <source>
        <dbReference type="Proteomes" id="UP000245048"/>
    </source>
</evidence>
<dbReference type="InterPro" id="IPR029063">
    <property type="entry name" value="SAM-dependent_MTases_sf"/>
</dbReference>
<dbReference type="OrthoDB" id="465636at2"/>
<accession>A0A2U1V715</accession>
<feature type="repeat" description="TPR" evidence="3">
    <location>
        <begin position="122"/>
        <end position="155"/>
    </location>
</feature>
<dbReference type="InterPro" id="IPR051012">
    <property type="entry name" value="CellSynth/LPSAsmb/PSIAsmb"/>
</dbReference>
<proteinExistence type="predicted"/>
<dbReference type="AlphaFoldDB" id="A0A2U1V715"/>
<evidence type="ECO:0000256" key="3">
    <source>
        <dbReference type="PROSITE-ProRule" id="PRU00339"/>
    </source>
</evidence>
<sequence>MPRGGSRGCSEPAAGAVSGDAALLRQAAARHAAGALDEAEALYTRLLARSPRDANALNLLGTLHRQRGDLPRAIGLIRRAVALRPEAPVFLASLGGALAEAGQLEPAVAALRAALARRPDDAVALRNLGQALCGLGQARAALAPLRQAVALAPEAAETKLALAHACREAGALPEAIRMAEAALAHHDPDVAGQARFLLAALGRAPAPERAPAAYVRDLFDQYAPRFAADLTGRLGYRTPAALAALLRDSGLAPAPVEGALDLGCGTGLSGLALAPFARRLEGLDLSPRMLAEAARQGCYAALHEADLLDFLPRHPAAWDLIAAADVLNYLGDLGPALAALRAALRPGGLALFSVELAEGEAGGEGPYALGPGLRYRHALPALRATCAAAGLAGVAERRDVLRQEQGAPVDGVLMLLRRA</sequence>
<keyword evidence="2 3" id="KW-0802">TPR repeat</keyword>